<comment type="catalytic activity">
    <reaction evidence="8">
        <text>GTP + H2O = GDP + phosphate + H(+)</text>
        <dbReference type="Rhea" id="RHEA:19669"/>
        <dbReference type="ChEBI" id="CHEBI:15377"/>
        <dbReference type="ChEBI" id="CHEBI:15378"/>
        <dbReference type="ChEBI" id="CHEBI:37565"/>
        <dbReference type="ChEBI" id="CHEBI:43474"/>
        <dbReference type="ChEBI" id="CHEBI:58189"/>
    </reaction>
    <physiologicalReaction direction="left-to-right" evidence="8">
        <dbReference type="Rhea" id="RHEA:19670"/>
    </physiologicalReaction>
</comment>
<name>A0A9Q0M4Y5_BLOTA</name>
<gene>
    <name evidence="11" type="ORF">RDWZM_004796</name>
</gene>
<dbReference type="InterPro" id="IPR000795">
    <property type="entry name" value="T_Tr_GTP-bd_dom"/>
</dbReference>
<comment type="caution">
    <text evidence="11">The sequence shown here is derived from an EMBL/GenBank/DDBJ whole genome shotgun (WGS) entry which is preliminary data.</text>
</comment>
<dbReference type="PRINTS" id="PR00315">
    <property type="entry name" value="ELONGATNFCT"/>
</dbReference>
<dbReference type="CDD" id="cd04089">
    <property type="entry name" value="eRF3_II"/>
    <property type="match status" value="1"/>
</dbReference>
<feature type="compositionally biased region" description="Acidic residues" evidence="9">
    <location>
        <begin position="75"/>
        <end position="104"/>
    </location>
</feature>
<dbReference type="InterPro" id="IPR050100">
    <property type="entry name" value="TRAFAC_GTPase_members"/>
</dbReference>
<dbReference type="Pfam" id="PF00009">
    <property type="entry name" value="GTP_EFTU"/>
    <property type="match status" value="1"/>
</dbReference>
<dbReference type="EMBL" id="JAPWDV010000002">
    <property type="protein sequence ID" value="KAJ6218984.1"/>
    <property type="molecule type" value="Genomic_DNA"/>
</dbReference>
<dbReference type="SUPFAM" id="SSF52540">
    <property type="entry name" value="P-loop containing nucleoside triphosphate hydrolases"/>
    <property type="match status" value="1"/>
</dbReference>
<comment type="similarity">
    <text evidence="1">Belongs to the TRAFAC class translation factor GTPase superfamily. Classic translation factor GTPase family. EF-Tu/EF-1A subfamily.</text>
</comment>
<dbReference type="Proteomes" id="UP001142055">
    <property type="component" value="Chromosome 2"/>
</dbReference>
<keyword evidence="4" id="KW-0378">Hydrolase</keyword>
<evidence type="ECO:0000256" key="3">
    <source>
        <dbReference type="ARBA" id="ARBA00022741"/>
    </source>
</evidence>
<dbReference type="GO" id="GO:0005525">
    <property type="term" value="F:GTP binding"/>
    <property type="evidence" value="ECO:0007669"/>
    <property type="project" value="UniProtKB-KW"/>
</dbReference>
<dbReference type="InterPro" id="IPR054696">
    <property type="entry name" value="GTP-eEF1A_C"/>
</dbReference>
<dbReference type="InterPro" id="IPR004161">
    <property type="entry name" value="EFTu-like_2"/>
</dbReference>
<evidence type="ECO:0000256" key="6">
    <source>
        <dbReference type="ARBA" id="ARBA00023134"/>
    </source>
</evidence>
<dbReference type="GO" id="GO:0003747">
    <property type="term" value="F:translation release factor activity"/>
    <property type="evidence" value="ECO:0007669"/>
    <property type="project" value="UniProtKB-ARBA"/>
</dbReference>
<dbReference type="PROSITE" id="PS00301">
    <property type="entry name" value="G_TR_1"/>
    <property type="match status" value="1"/>
</dbReference>
<evidence type="ECO:0000256" key="5">
    <source>
        <dbReference type="ARBA" id="ARBA00022917"/>
    </source>
</evidence>
<evidence type="ECO:0000313" key="12">
    <source>
        <dbReference type="Proteomes" id="UP001142055"/>
    </source>
</evidence>
<dbReference type="CDD" id="cd03704">
    <property type="entry name" value="eRF3_C_III"/>
    <property type="match status" value="1"/>
</dbReference>
<keyword evidence="12" id="KW-1185">Reference proteome</keyword>
<evidence type="ECO:0000256" key="2">
    <source>
        <dbReference type="ARBA" id="ARBA00022553"/>
    </source>
</evidence>
<dbReference type="GO" id="GO:0005829">
    <property type="term" value="C:cytosol"/>
    <property type="evidence" value="ECO:0007669"/>
    <property type="project" value="UniProtKB-ARBA"/>
</dbReference>
<evidence type="ECO:0000256" key="8">
    <source>
        <dbReference type="ARBA" id="ARBA00049117"/>
    </source>
</evidence>
<dbReference type="GO" id="GO:0003924">
    <property type="term" value="F:GTPase activity"/>
    <property type="evidence" value="ECO:0007669"/>
    <property type="project" value="InterPro"/>
</dbReference>
<dbReference type="InterPro" id="IPR031157">
    <property type="entry name" value="G_TR_CS"/>
</dbReference>
<dbReference type="PANTHER" id="PTHR23115">
    <property type="entry name" value="TRANSLATION FACTOR"/>
    <property type="match status" value="1"/>
</dbReference>
<keyword evidence="6" id="KW-0342">GTP-binding</keyword>
<dbReference type="Gene3D" id="2.40.30.10">
    <property type="entry name" value="Translation factors"/>
    <property type="match status" value="2"/>
</dbReference>
<feature type="domain" description="Tr-type G" evidence="10">
    <location>
        <begin position="133"/>
        <end position="359"/>
    </location>
</feature>
<dbReference type="InterPro" id="IPR009000">
    <property type="entry name" value="Transl_B-barrel_sf"/>
</dbReference>
<dbReference type="SUPFAM" id="SSF50465">
    <property type="entry name" value="EF-Tu/eEF-1alpha/eIF2-gamma C-terminal domain"/>
    <property type="match status" value="1"/>
</dbReference>
<dbReference type="Pfam" id="PF03144">
    <property type="entry name" value="GTP_EFTU_D2"/>
    <property type="match status" value="1"/>
</dbReference>
<protein>
    <recommendedName>
        <fullName evidence="10">Tr-type G domain-containing protein</fullName>
    </recommendedName>
</protein>
<feature type="compositionally biased region" description="Polar residues" evidence="9">
    <location>
        <begin position="59"/>
        <end position="69"/>
    </location>
</feature>
<feature type="compositionally biased region" description="Basic residues" evidence="9">
    <location>
        <begin position="109"/>
        <end position="121"/>
    </location>
</feature>
<keyword evidence="5" id="KW-0648">Protein biosynthesis</keyword>
<evidence type="ECO:0000256" key="9">
    <source>
        <dbReference type="SAM" id="MobiDB-lite"/>
    </source>
</evidence>
<dbReference type="CDD" id="cd01883">
    <property type="entry name" value="EF1_alpha"/>
    <property type="match status" value="1"/>
</dbReference>
<dbReference type="InterPro" id="IPR009001">
    <property type="entry name" value="Transl_elong_EF1A/Init_IF2_C"/>
</dbReference>
<dbReference type="OMA" id="IERYEEC"/>
<dbReference type="AlphaFoldDB" id="A0A9Q0M4Y5"/>
<dbReference type="GO" id="GO:0000184">
    <property type="term" value="P:nuclear-transcribed mRNA catabolic process, nonsense-mediated decay"/>
    <property type="evidence" value="ECO:0007669"/>
    <property type="project" value="UniProtKB-KW"/>
</dbReference>
<sequence>MSDNENKDSVTGMTNSFSRQLNVNARAFVPSFALNDADSSPAPTTVSVSVPSESVKIDSAQTDSRNLGSVKSPDGDEVVDDWEANVEDDDEEEEDDIEDDVNEEQADKPKKKAAVKTKKKTNKPEMQHTVKTKEHLNVVFIGHVDAGKSTIGGQLLYLTGMVDKRTLEKYEREAKEKNRESWYLSWALDTNQEERDKGKTVEVGRAYFETENRHFTLLDAPGHRGFVPNMIGGASQADLAVLVISARKGEFETGFERGGQTREHAMLAKTAGVKQLIILINKMDDPTVEWSEARYNECCEKLLPYLKKCGFNPKTELYFMPCSGLTGAFLKEPVSESVCPWFRGVSFLEYLDKLPSFSRHVEGPFRMPVVDKYKDMGTVVFGKVESGMTCRGAQLLLMPNRKQVEVLQLWSDEDEVSQVSSGENVKIKLKGVEEEEVTAGFVLCDANEPCSIGRVFDAQVAILEHKSIICPGYSAVLHIHCAIEEVSVKMIVDLVDKKTGKRAKVHPRFVKQDQIALMRLECSGGMICMEQFSKFPQMGRFTLRDEGKTIAIGKVLRVVEKE</sequence>
<dbReference type="Gene3D" id="3.40.50.300">
    <property type="entry name" value="P-loop containing nucleotide triphosphate hydrolases"/>
    <property type="match status" value="1"/>
</dbReference>
<evidence type="ECO:0000256" key="4">
    <source>
        <dbReference type="ARBA" id="ARBA00022801"/>
    </source>
</evidence>
<dbReference type="FunFam" id="3.40.50.300:FF:000270">
    <property type="entry name" value="Eukaryotic peptide chain release factor GTP-binding subunit ERF3A"/>
    <property type="match status" value="1"/>
</dbReference>
<dbReference type="SUPFAM" id="SSF50447">
    <property type="entry name" value="Translation proteins"/>
    <property type="match status" value="1"/>
</dbReference>
<evidence type="ECO:0000256" key="1">
    <source>
        <dbReference type="ARBA" id="ARBA00007249"/>
    </source>
</evidence>
<keyword evidence="3" id="KW-0547">Nucleotide-binding</keyword>
<organism evidence="11 12">
    <name type="scientific">Blomia tropicalis</name>
    <name type="common">Mite</name>
    <dbReference type="NCBI Taxonomy" id="40697"/>
    <lineage>
        <taxon>Eukaryota</taxon>
        <taxon>Metazoa</taxon>
        <taxon>Ecdysozoa</taxon>
        <taxon>Arthropoda</taxon>
        <taxon>Chelicerata</taxon>
        <taxon>Arachnida</taxon>
        <taxon>Acari</taxon>
        <taxon>Acariformes</taxon>
        <taxon>Sarcoptiformes</taxon>
        <taxon>Astigmata</taxon>
        <taxon>Glycyphagoidea</taxon>
        <taxon>Echimyopodidae</taxon>
        <taxon>Blomia</taxon>
    </lineage>
</organism>
<dbReference type="FunFam" id="2.40.30.10:FF:000017">
    <property type="entry name" value="Eukaryotic peptide chain release factor GTP-binding subunit"/>
    <property type="match status" value="1"/>
</dbReference>
<dbReference type="Pfam" id="PF22594">
    <property type="entry name" value="GTP-eEF1A_C"/>
    <property type="match status" value="1"/>
</dbReference>
<proteinExistence type="inferred from homology"/>
<feature type="region of interest" description="Disordered" evidence="9">
    <location>
        <begin position="34"/>
        <end position="126"/>
    </location>
</feature>
<evidence type="ECO:0000313" key="11">
    <source>
        <dbReference type="EMBL" id="KAJ6218984.1"/>
    </source>
</evidence>
<keyword evidence="7" id="KW-0866">Nonsense-mediated mRNA decay</keyword>
<evidence type="ECO:0000259" key="10">
    <source>
        <dbReference type="PROSITE" id="PS51722"/>
    </source>
</evidence>
<evidence type="ECO:0000256" key="7">
    <source>
        <dbReference type="ARBA" id="ARBA00023161"/>
    </source>
</evidence>
<accession>A0A9Q0M4Y5</accession>
<dbReference type="PROSITE" id="PS51722">
    <property type="entry name" value="G_TR_2"/>
    <property type="match status" value="1"/>
</dbReference>
<dbReference type="InterPro" id="IPR027417">
    <property type="entry name" value="P-loop_NTPase"/>
</dbReference>
<reference evidence="11" key="1">
    <citation type="submission" date="2022-12" db="EMBL/GenBank/DDBJ databases">
        <title>Genome assemblies of Blomia tropicalis.</title>
        <authorList>
            <person name="Cui Y."/>
        </authorList>
    </citation>
    <scope>NUCLEOTIDE SEQUENCE</scope>
    <source>
        <tissue evidence="11">Adult mites</tissue>
    </source>
</reference>
<keyword evidence="2" id="KW-0597">Phosphoprotein</keyword>
<feature type="compositionally biased region" description="Low complexity" evidence="9">
    <location>
        <begin position="39"/>
        <end position="54"/>
    </location>
</feature>
<dbReference type="FunFam" id="2.40.30.10:FF:000024">
    <property type="entry name" value="Eukaryotic peptide chain release factor GTP-binding subunit ERF3A"/>
    <property type="match status" value="1"/>
</dbReference>